<evidence type="ECO:0000313" key="15">
    <source>
        <dbReference type="EMBL" id="GAQ80981.1"/>
    </source>
</evidence>
<dbReference type="PROSITE" id="PS50082">
    <property type="entry name" value="WD_REPEATS_2"/>
    <property type="match status" value="1"/>
</dbReference>
<feature type="domain" description="IFT121 second beta-propeller" evidence="12">
    <location>
        <begin position="352"/>
        <end position="687"/>
    </location>
</feature>
<accession>A0A1Y1HVH3</accession>
<evidence type="ECO:0000259" key="12">
    <source>
        <dbReference type="Pfam" id="PF23390"/>
    </source>
</evidence>
<dbReference type="GO" id="GO:0061512">
    <property type="term" value="P:protein localization to cilium"/>
    <property type="evidence" value="ECO:0000318"/>
    <property type="project" value="GO_Central"/>
</dbReference>
<dbReference type="SUPFAM" id="SSF48452">
    <property type="entry name" value="TPR-like"/>
    <property type="match status" value="1"/>
</dbReference>
<keyword evidence="6" id="KW-0969">Cilium</keyword>
<dbReference type="SUPFAM" id="SSF50978">
    <property type="entry name" value="WD40 repeat-like"/>
    <property type="match status" value="1"/>
</dbReference>
<dbReference type="STRING" id="105231.A0A1Y1HVH3"/>
<evidence type="ECO:0000256" key="5">
    <source>
        <dbReference type="ARBA" id="ARBA00022794"/>
    </source>
</evidence>
<proteinExistence type="predicted"/>
<keyword evidence="5" id="KW-0970">Cilium biogenesis/degradation</keyword>
<dbReference type="InterPro" id="IPR057361">
    <property type="entry name" value="TPR_WDR35"/>
</dbReference>
<feature type="domain" description="IFT121/TULP4 N-terminal" evidence="13">
    <location>
        <begin position="1"/>
        <end position="347"/>
    </location>
</feature>
<dbReference type="Pfam" id="PF23387">
    <property type="entry name" value="TPR_IFT80_172"/>
    <property type="match status" value="1"/>
</dbReference>
<dbReference type="SUPFAM" id="SSF69322">
    <property type="entry name" value="Tricorn protease domain 2"/>
    <property type="match status" value="1"/>
</dbReference>
<dbReference type="InterPro" id="IPR039857">
    <property type="entry name" value="Ift122/121"/>
</dbReference>
<dbReference type="Pfam" id="PF25768">
    <property type="entry name" value="TPR_IFT121"/>
    <property type="match status" value="1"/>
</dbReference>
<evidence type="ECO:0000256" key="4">
    <source>
        <dbReference type="ARBA" id="ARBA00022737"/>
    </source>
</evidence>
<dbReference type="EMBL" id="DF237016">
    <property type="protein sequence ID" value="GAQ80981.1"/>
    <property type="molecule type" value="Genomic_DNA"/>
</dbReference>
<feature type="domain" description="IFT121-like zinc finger" evidence="10">
    <location>
        <begin position="1169"/>
        <end position="1211"/>
    </location>
</feature>
<keyword evidence="3 9" id="KW-0853">WD repeat</keyword>
<reference evidence="15 16" key="1">
    <citation type="journal article" date="2014" name="Nat. Commun.">
        <title>Klebsormidium flaccidum genome reveals primary factors for plant terrestrial adaptation.</title>
        <authorList>
            <person name="Hori K."/>
            <person name="Maruyama F."/>
            <person name="Fujisawa T."/>
            <person name="Togashi T."/>
            <person name="Yamamoto N."/>
            <person name="Seo M."/>
            <person name="Sato S."/>
            <person name="Yamada T."/>
            <person name="Mori H."/>
            <person name="Tajima N."/>
            <person name="Moriyama T."/>
            <person name="Ikeuchi M."/>
            <person name="Watanabe M."/>
            <person name="Wada H."/>
            <person name="Kobayashi K."/>
            <person name="Saito M."/>
            <person name="Masuda T."/>
            <person name="Sasaki-Sekimoto Y."/>
            <person name="Mashiguchi K."/>
            <person name="Awai K."/>
            <person name="Shimojima M."/>
            <person name="Masuda S."/>
            <person name="Iwai M."/>
            <person name="Nobusawa T."/>
            <person name="Narise T."/>
            <person name="Kondo S."/>
            <person name="Saito H."/>
            <person name="Sato R."/>
            <person name="Murakawa M."/>
            <person name="Ihara Y."/>
            <person name="Oshima-Yamada Y."/>
            <person name="Ohtaka K."/>
            <person name="Satoh M."/>
            <person name="Sonobe K."/>
            <person name="Ishii M."/>
            <person name="Ohtani R."/>
            <person name="Kanamori-Sato M."/>
            <person name="Honoki R."/>
            <person name="Miyazaki D."/>
            <person name="Mochizuki H."/>
            <person name="Umetsu J."/>
            <person name="Higashi K."/>
            <person name="Shibata D."/>
            <person name="Kamiya Y."/>
            <person name="Sato N."/>
            <person name="Nakamura Y."/>
            <person name="Tabata S."/>
            <person name="Ida S."/>
            <person name="Kurokawa K."/>
            <person name="Ohta H."/>
        </authorList>
    </citation>
    <scope>NUCLEOTIDE SEQUENCE [LARGE SCALE GENOMIC DNA]</scope>
    <source>
        <strain evidence="15 16">NIES-2285</strain>
    </source>
</reference>
<dbReference type="GO" id="GO:0030991">
    <property type="term" value="C:intraciliary transport particle A"/>
    <property type="evidence" value="ECO:0000318"/>
    <property type="project" value="GO_Central"/>
</dbReference>
<evidence type="ECO:0000259" key="13">
    <source>
        <dbReference type="Pfam" id="PF24797"/>
    </source>
</evidence>
<dbReference type="AlphaFoldDB" id="A0A1Y1HVH3"/>
<evidence type="ECO:0000259" key="10">
    <source>
        <dbReference type="Pfam" id="PF23145"/>
    </source>
</evidence>
<dbReference type="Pfam" id="PF23145">
    <property type="entry name" value="Zf_2nd_IFT121"/>
    <property type="match status" value="1"/>
</dbReference>
<dbReference type="OMA" id="VWAMCWA"/>
<dbReference type="InterPro" id="IPR056157">
    <property type="entry name" value="TPR_IFT80_172_dom"/>
</dbReference>
<dbReference type="InterPro" id="IPR015943">
    <property type="entry name" value="WD40/YVTN_repeat-like_dom_sf"/>
</dbReference>
<dbReference type="SMART" id="SM00320">
    <property type="entry name" value="WD40"/>
    <property type="match status" value="4"/>
</dbReference>
<keyword evidence="8" id="KW-0966">Cell projection</keyword>
<dbReference type="InterPro" id="IPR011990">
    <property type="entry name" value="TPR-like_helical_dom_sf"/>
</dbReference>
<evidence type="ECO:0000256" key="6">
    <source>
        <dbReference type="ARBA" id="ARBA00023069"/>
    </source>
</evidence>
<evidence type="ECO:0000256" key="7">
    <source>
        <dbReference type="ARBA" id="ARBA00023212"/>
    </source>
</evidence>
<dbReference type="FunFam" id="1.25.40.470:FF:000004">
    <property type="entry name" value="WD repeat-containing protein 35"/>
    <property type="match status" value="1"/>
</dbReference>
<keyword evidence="4" id="KW-0677">Repeat</keyword>
<evidence type="ECO:0000313" key="16">
    <source>
        <dbReference type="Proteomes" id="UP000054558"/>
    </source>
</evidence>
<name>A0A1Y1HVH3_KLENI</name>
<dbReference type="InterPro" id="IPR056158">
    <property type="entry name" value="Beta-prop_IFT121_2nd"/>
</dbReference>
<evidence type="ECO:0000256" key="1">
    <source>
        <dbReference type="ARBA" id="ARBA00004120"/>
    </source>
</evidence>
<dbReference type="GO" id="GO:0035721">
    <property type="term" value="P:intraciliary retrograde transport"/>
    <property type="evidence" value="ECO:0000318"/>
    <property type="project" value="GO_Central"/>
</dbReference>
<evidence type="ECO:0000256" key="8">
    <source>
        <dbReference type="ARBA" id="ARBA00023273"/>
    </source>
</evidence>
<comment type="subcellular location">
    <subcellularLocation>
        <location evidence="1">Cytoplasm</location>
        <location evidence="1">Cytoskeleton</location>
        <location evidence="1">Cilium basal body</location>
    </subcellularLocation>
</comment>
<dbReference type="InterPro" id="IPR036322">
    <property type="entry name" value="WD40_repeat_dom_sf"/>
</dbReference>
<keyword evidence="16" id="KW-1185">Reference proteome</keyword>
<protein>
    <submittedName>
        <fullName evidence="15">Flagellar associated protein</fullName>
    </submittedName>
</protein>
<organism evidence="15 16">
    <name type="scientific">Klebsormidium nitens</name>
    <name type="common">Green alga</name>
    <name type="synonym">Ulothrix nitens</name>
    <dbReference type="NCBI Taxonomy" id="105231"/>
    <lineage>
        <taxon>Eukaryota</taxon>
        <taxon>Viridiplantae</taxon>
        <taxon>Streptophyta</taxon>
        <taxon>Klebsormidiophyceae</taxon>
        <taxon>Klebsormidiales</taxon>
        <taxon>Klebsormidiaceae</taxon>
        <taxon>Klebsormidium</taxon>
    </lineage>
</organism>
<evidence type="ECO:0000256" key="2">
    <source>
        <dbReference type="ARBA" id="ARBA00022490"/>
    </source>
</evidence>
<dbReference type="PANTHER" id="PTHR12764">
    <property type="entry name" value="WD REPEAT DOMAIN-RELATED"/>
    <property type="match status" value="1"/>
</dbReference>
<keyword evidence="15" id="KW-0282">Flagellum</keyword>
<dbReference type="Pfam" id="PF23390">
    <property type="entry name" value="Beta-prop_WDR35_2nd"/>
    <property type="match status" value="1"/>
</dbReference>
<dbReference type="InterPro" id="IPR057979">
    <property type="entry name" value="TPR_IFT121"/>
</dbReference>
<evidence type="ECO:0000259" key="11">
    <source>
        <dbReference type="Pfam" id="PF23387"/>
    </source>
</evidence>
<dbReference type="PANTHER" id="PTHR12764:SF5">
    <property type="entry name" value="LD29485P"/>
    <property type="match status" value="1"/>
</dbReference>
<dbReference type="Pfam" id="PF24797">
    <property type="entry name" value="Beta-prop_WDR35_TULP_N"/>
    <property type="match status" value="1"/>
</dbReference>
<dbReference type="Gene3D" id="1.25.40.470">
    <property type="match status" value="1"/>
</dbReference>
<dbReference type="InterPro" id="IPR017233">
    <property type="entry name" value="WDR35"/>
</dbReference>
<gene>
    <name evidence="15" type="ORF">KFL_000670380</name>
</gene>
<keyword evidence="7" id="KW-0206">Cytoskeleton</keyword>
<dbReference type="InterPro" id="IPR056170">
    <property type="entry name" value="Znf_IFT121-like"/>
</dbReference>
<dbReference type="PIRSF" id="PIRSF037536">
    <property type="entry name" value="WD_repeat_p35"/>
    <property type="match status" value="1"/>
</dbReference>
<dbReference type="GO" id="GO:1905515">
    <property type="term" value="P:non-motile cilium assembly"/>
    <property type="evidence" value="ECO:0000318"/>
    <property type="project" value="GO_Central"/>
</dbReference>
<dbReference type="Gene3D" id="2.130.10.10">
    <property type="entry name" value="YVTN repeat-like/Quinoprotein amine dehydrogenase"/>
    <property type="match status" value="1"/>
</dbReference>
<evidence type="ECO:0000256" key="9">
    <source>
        <dbReference type="PROSITE-ProRule" id="PRU00221"/>
    </source>
</evidence>
<dbReference type="Pfam" id="PF25170">
    <property type="entry name" value="TPR_WDR35"/>
    <property type="match status" value="1"/>
</dbReference>
<feature type="repeat" description="WD" evidence="9">
    <location>
        <begin position="70"/>
        <end position="101"/>
    </location>
</feature>
<dbReference type="InterPro" id="IPR001680">
    <property type="entry name" value="WD40_rpt"/>
</dbReference>
<evidence type="ECO:0000256" key="3">
    <source>
        <dbReference type="ARBA" id="ARBA00022574"/>
    </source>
</evidence>
<feature type="domain" description="IFT121-like TPR repeats" evidence="14">
    <location>
        <begin position="1040"/>
        <end position="1137"/>
    </location>
</feature>
<feature type="domain" description="IFT80/172/WDR35 TPR" evidence="11">
    <location>
        <begin position="718"/>
        <end position="800"/>
    </location>
</feature>
<keyword evidence="2" id="KW-0963">Cytoplasm</keyword>
<dbReference type="Proteomes" id="UP000054558">
    <property type="component" value="Unassembled WGS sequence"/>
</dbReference>
<sequence>MLIYLSKKVAIPNGVKLKCLSWNSEQGWIACGGDNGLLKVLKLDGVARKDSKGATAASSAASNLSMNQTLEGHSGAVLVTCWNENYRKLTTSDQQGLIIVWMLHKGMWFEEMINNRNKSIVRDMQWTADGQKICIVYEDGAVIVGSVDGNRLWGKELDLQLALVEWSPDGRLILFCTVQGECHVHDNIGNPLTKLPLCVPEQPPGAIPIIGIDWYHGLEGYTDPNAPTLAVAFENGRLQLMRHEADEEPLLVNCGMRAARIAWNSNGTVLAVSGTLPPGTSDGKGDAKETPAVQFYSNQGKLPACQTSALLRTLRVPGSGIASLSWEGGGLRVALAVDSFIYFANVRPDYKWGYFNNTCVYAHVKADRSEQCVTFWDTGSNEKYCKYVQRLMGIRAAGDHCVLAARGEDAGQYVVVLCDAIGSPLETRYIDVEPRHITMTQARLRESRICCRTSSMTLLAVASEEWVWAWQYRSAPKGANAAADAGAASTLKPGKEWKFRIDDVAARRSSSMDTGPDLAASTAAVEDPIACLCASDTCLVLGRASGSVQHYSLPAMNLQAKYALRGKPQALALNCESTRMSVIDANGVLTLYDIDGNDNAAGGSGRLVADFERKDVWDMRWADDNPELLAVMEKAKMYIFRGTDPEEPVNSTGYLCTFTDLEIKAVSLEDIMRKPDAPEGDHLLHLETKSLRDLRAILADASLADSYQFVEEHAHPRLWKLLAEHALEKLDWATAEKAFVRVQDYYGIQFVKRLQLLDEREKQAAEVAVYFRRFDEAERIYDKLDRPDLAIQLRSKLGDWFKVEKLLQAGGGDDSQLTTAWNRIGDYYTDRQKWGKAAQYYAQAKNTEALVQCFYVLENWAGLEKLIATLPEGSPLLGVIGERFASVGICEHATTAFLRAGDVKAAIECCVVLNQWDRVVRLAEQQRSGHIEALLAKYANHLLDKGKQLQAIELYRRADHHSDAARLLSALTRDAAAAKASPQRVKKLYILAALEAEEFRKKTLSLQGSAGTTKSAAAATLEGLIQHDQATGLDRSLAGAWHGAEGWHLWLLAHRQLYAGNADAAMKTALRLHDYEDVLSSVDVASLVALTAFYSRHYQQCSQAFIRLESHPDLPAAKQEAFADLALNIFADREPEDPLGRAQACPLCRGPVQDWSSRCPTEGCEATFPVCVASGRSIISEDRVKCRTCKHLMILSELGTTQSCPLCHAALDENKQRTSHQKLSKSMR</sequence>
<dbReference type="GO" id="GO:0097730">
    <property type="term" value="C:non-motile cilium"/>
    <property type="evidence" value="ECO:0000318"/>
    <property type="project" value="GO_Central"/>
</dbReference>
<evidence type="ECO:0000259" key="14">
    <source>
        <dbReference type="Pfam" id="PF25768"/>
    </source>
</evidence>
<dbReference type="InterPro" id="IPR056159">
    <property type="entry name" value="Beta-prop_IFT121_TULP_N"/>
</dbReference>
<dbReference type="OrthoDB" id="10260567at2759"/>